<protein>
    <submittedName>
        <fullName evidence="2">Uncharacterized protein</fullName>
    </submittedName>
</protein>
<dbReference type="Proteomes" id="UP000663877">
    <property type="component" value="Unassembled WGS sequence"/>
</dbReference>
<dbReference type="EMBL" id="CAJNOI010000327">
    <property type="protein sequence ID" value="CAF1244104.1"/>
    <property type="molecule type" value="Genomic_DNA"/>
</dbReference>
<evidence type="ECO:0000256" key="1">
    <source>
        <dbReference type="SAM" id="MobiDB-lite"/>
    </source>
</evidence>
<dbReference type="Proteomes" id="UP000663832">
    <property type="component" value="Unassembled WGS sequence"/>
</dbReference>
<sequence length="80" mass="9050">MSHGTDSMQYNYAEQVSNATQYNYTGHVLNSTQYNIAEQSQEARLISPTQDDLQKALLDDDAYQSTRESWNTSGATSRHD</sequence>
<comment type="caution">
    <text evidence="2">The sequence shown here is derived from an EMBL/GenBank/DDBJ whole genome shotgun (WGS) entry which is preliminary data.</text>
</comment>
<organism evidence="2 5">
    <name type="scientific">Adineta steineri</name>
    <dbReference type="NCBI Taxonomy" id="433720"/>
    <lineage>
        <taxon>Eukaryota</taxon>
        <taxon>Metazoa</taxon>
        <taxon>Spiralia</taxon>
        <taxon>Gnathifera</taxon>
        <taxon>Rotifera</taxon>
        <taxon>Eurotatoria</taxon>
        <taxon>Bdelloidea</taxon>
        <taxon>Adinetida</taxon>
        <taxon>Adinetidae</taxon>
        <taxon>Adineta</taxon>
    </lineage>
</organism>
<proteinExistence type="predicted"/>
<name>A0A814ZLW1_9BILA</name>
<evidence type="ECO:0000313" key="4">
    <source>
        <dbReference type="Proteomes" id="UP000663832"/>
    </source>
</evidence>
<evidence type="ECO:0000313" key="5">
    <source>
        <dbReference type="Proteomes" id="UP000663877"/>
    </source>
</evidence>
<reference evidence="2" key="1">
    <citation type="submission" date="2021-02" db="EMBL/GenBank/DDBJ databases">
        <authorList>
            <person name="Nowell W R."/>
        </authorList>
    </citation>
    <scope>NUCLEOTIDE SEQUENCE</scope>
</reference>
<gene>
    <name evidence="2" type="ORF">BJG266_LOCUS29217</name>
    <name evidence="3" type="ORF">QVE165_LOCUS45466</name>
</gene>
<dbReference type="EMBL" id="CAJNOM010000642">
    <property type="protein sequence ID" value="CAF1530237.1"/>
    <property type="molecule type" value="Genomic_DNA"/>
</dbReference>
<feature type="compositionally biased region" description="Polar residues" evidence="1">
    <location>
        <begin position="63"/>
        <end position="80"/>
    </location>
</feature>
<feature type="region of interest" description="Disordered" evidence="1">
    <location>
        <begin position="59"/>
        <end position="80"/>
    </location>
</feature>
<evidence type="ECO:0000313" key="2">
    <source>
        <dbReference type="EMBL" id="CAF1244104.1"/>
    </source>
</evidence>
<dbReference type="OrthoDB" id="10350137at2759"/>
<dbReference type="AlphaFoldDB" id="A0A814ZLW1"/>
<evidence type="ECO:0000313" key="3">
    <source>
        <dbReference type="EMBL" id="CAF1530237.1"/>
    </source>
</evidence>
<keyword evidence="4" id="KW-1185">Reference proteome</keyword>
<accession>A0A814ZLW1</accession>